<proteinExistence type="predicted"/>
<name>A0A2L0V0A9_9CAUD</name>
<dbReference type="Pfam" id="PF13392">
    <property type="entry name" value="HNH_3"/>
    <property type="match status" value="1"/>
</dbReference>
<feature type="domain" description="HNH nuclease" evidence="1">
    <location>
        <begin position="107"/>
        <end position="154"/>
    </location>
</feature>
<dbReference type="GeneID" id="40088463"/>
<reference evidence="2 3" key="1">
    <citation type="submission" date="2017-06" db="EMBL/GenBank/DDBJ databases">
        <authorList>
            <person name="Kim H.J."/>
            <person name="Triplett B.A."/>
        </authorList>
    </citation>
    <scope>NUCLEOTIDE SEQUENCE [LARGE SCALE GENOMIC DNA]</scope>
</reference>
<evidence type="ECO:0000313" key="3">
    <source>
        <dbReference type="Proteomes" id="UP000223025"/>
    </source>
</evidence>
<dbReference type="CDD" id="cd00085">
    <property type="entry name" value="HNHc"/>
    <property type="match status" value="1"/>
</dbReference>
<evidence type="ECO:0000313" key="2">
    <source>
        <dbReference type="EMBL" id="AUZ95219.1"/>
    </source>
</evidence>
<organism evidence="2 3">
    <name type="scientific">Agrobacterium phage Atu_ph07</name>
    <dbReference type="NCBI Taxonomy" id="2024264"/>
    <lineage>
        <taxon>Viruses</taxon>
        <taxon>Duplodnaviria</taxon>
        <taxon>Heunggongvirae</taxon>
        <taxon>Uroviricota</taxon>
        <taxon>Caudoviricetes</taxon>
        <taxon>Polybotosvirus</taxon>
        <taxon>Polybotosvirus Atuph07</taxon>
    </lineage>
</organism>
<dbReference type="OrthoDB" id="27871at10239"/>
<dbReference type="KEGG" id="vg:40088463"/>
<sequence length="254" mass="29231">MHNRKSKYTKELLEPIVKESHSMATVLRKLNLHPTGGCHQYLKNKIINHGIDMSHFTGQGWNKGLTAETSDGVKRSRDANAYTDEQILCKNSPQTRSSQLKSLMIKNGREYICENGHPAEWMGQPMTLHIDHINGERTDNRLENLRFLCPNCHQQTDTWGSRKVKYKSKRETKTSTPKIKKQYTCIECGTVSHRRGRFCSKECVNINRNNRYPLGNVPKEDIIAKLNELGNNYLQTGKFFGVSDNAIRKRLKTK</sequence>
<evidence type="ECO:0000259" key="1">
    <source>
        <dbReference type="SMART" id="SM00507"/>
    </source>
</evidence>
<dbReference type="InterPro" id="IPR003615">
    <property type="entry name" value="HNH_nuc"/>
</dbReference>
<dbReference type="Proteomes" id="UP000223025">
    <property type="component" value="Segment"/>
</dbReference>
<accession>A0A2L0V0A9</accession>
<dbReference type="SMART" id="SM00507">
    <property type="entry name" value="HNHc"/>
    <property type="match status" value="1"/>
</dbReference>
<dbReference type="EMBL" id="MF403008">
    <property type="protein sequence ID" value="AUZ95219.1"/>
    <property type="molecule type" value="Genomic_DNA"/>
</dbReference>
<dbReference type="RefSeq" id="YP_009612125.1">
    <property type="nucleotide sequence ID" value="NC_042013.1"/>
</dbReference>
<protein>
    <recommendedName>
        <fullName evidence="1">HNH nuclease domain-containing protein</fullName>
    </recommendedName>
</protein>
<keyword evidence="3" id="KW-1185">Reference proteome</keyword>